<dbReference type="Gene3D" id="3.50.30.30">
    <property type="match status" value="1"/>
</dbReference>
<dbReference type="CDD" id="cd03874">
    <property type="entry name" value="M28_PMSA_TfR_like"/>
    <property type="match status" value="1"/>
</dbReference>
<feature type="domain" description="Peptidase M28" evidence="6">
    <location>
        <begin position="442"/>
        <end position="628"/>
    </location>
</feature>
<proteinExistence type="inferred from homology"/>
<dbReference type="SUPFAM" id="SSF53187">
    <property type="entry name" value="Zn-dependent exopeptidases"/>
    <property type="match status" value="1"/>
</dbReference>
<dbReference type="Pfam" id="PF02225">
    <property type="entry name" value="PA"/>
    <property type="match status" value="1"/>
</dbReference>
<evidence type="ECO:0000259" key="5">
    <source>
        <dbReference type="Pfam" id="PF04253"/>
    </source>
</evidence>
<feature type="domain" description="PA" evidence="4">
    <location>
        <begin position="276"/>
        <end position="336"/>
    </location>
</feature>
<dbReference type="SUPFAM" id="SSF52025">
    <property type="entry name" value="PA domain"/>
    <property type="match status" value="1"/>
</dbReference>
<evidence type="ECO:0000256" key="3">
    <source>
        <dbReference type="SAM" id="Phobius"/>
    </source>
</evidence>
<name>A0AAD5BHG3_9ASCO</name>
<accession>A0AAD5BHG3</accession>
<dbReference type="InterPro" id="IPR007484">
    <property type="entry name" value="Peptidase_M28"/>
</dbReference>
<comment type="similarity">
    <text evidence="1">Belongs to the peptidase M28 family. M28B subfamily.</text>
</comment>
<dbReference type="InterPro" id="IPR036757">
    <property type="entry name" value="TFR-like_dimer_dom_sf"/>
</dbReference>
<protein>
    <submittedName>
        <fullName evidence="7">Uncharacterized protein</fullName>
    </submittedName>
</protein>
<dbReference type="GeneID" id="76149498"/>
<evidence type="ECO:0000313" key="8">
    <source>
        <dbReference type="Proteomes" id="UP001204833"/>
    </source>
</evidence>
<evidence type="ECO:0000313" key="7">
    <source>
        <dbReference type="EMBL" id="KAI5962705.1"/>
    </source>
</evidence>
<reference evidence="7 8" key="1">
    <citation type="journal article" date="2022" name="DNA Res.">
        <title>Genome analysis of five recently described species of the CUG-Ser clade uncovers Candida theae as a new hybrid lineage with pathogenic potential in the Candida parapsilosis species complex.</title>
        <authorList>
            <person name="Mixao V."/>
            <person name="Del Olmo V."/>
            <person name="Hegedusova E."/>
            <person name="Saus E."/>
            <person name="Pryszcz L."/>
            <person name="Cillingova A."/>
            <person name="Nosek J."/>
            <person name="Gabaldon T."/>
        </authorList>
    </citation>
    <scope>NUCLEOTIDE SEQUENCE [LARGE SCALE GENOMIC DNA]</scope>
    <source>
        <strain evidence="7 8">CBS 12239</strain>
    </source>
</reference>
<keyword evidence="3" id="KW-1133">Transmembrane helix</keyword>
<keyword evidence="3" id="KW-0472">Membrane</keyword>
<feature type="compositionally biased region" description="Polar residues" evidence="2">
    <location>
        <begin position="29"/>
        <end position="38"/>
    </location>
</feature>
<dbReference type="AlphaFoldDB" id="A0AAD5BHG3"/>
<dbReference type="InterPro" id="IPR039373">
    <property type="entry name" value="Peptidase_M28B"/>
</dbReference>
<evidence type="ECO:0000259" key="6">
    <source>
        <dbReference type="Pfam" id="PF04389"/>
    </source>
</evidence>
<dbReference type="Proteomes" id="UP001204833">
    <property type="component" value="Unassembled WGS sequence"/>
</dbReference>
<comment type="caution">
    <text evidence="7">The sequence shown here is derived from an EMBL/GenBank/DDBJ whole genome shotgun (WGS) entry which is preliminary data.</text>
</comment>
<dbReference type="InterPro" id="IPR003137">
    <property type="entry name" value="PA_domain"/>
</dbReference>
<dbReference type="Pfam" id="PF04389">
    <property type="entry name" value="Peptidase_M28"/>
    <property type="match status" value="1"/>
</dbReference>
<dbReference type="Gene3D" id="1.20.930.40">
    <property type="entry name" value="Transferrin receptor-like, dimerisation domain"/>
    <property type="match status" value="1"/>
</dbReference>
<dbReference type="SUPFAM" id="SSF47672">
    <property type="entry name" value="Transferrin receptor-like dimerisation domain"/>
    <property type="match status" value="1"/>
</dbReference>
<gene>
    <name evidence="7" type="ORF">KGF57_001439</name>
</gene>
<evidence type="ECO:0000256" key="2">
    <source>
        <dbReference type="SAM" id="MobiDB-lite"/>
    </source>
</evidence>
<dbReference type="PANTHER" id="PTHR10404:SF72">
    <property type="entry name" value="ZINC METALLOPROTEASE TRE2-RELATED"/>
    <property type="match status" value="1"/>
</dbReference>
<evidence type="ECO:0000259" key="4">
    <source>
        <dbReference type="Pfam" id="PF02225"/>
    </source>
</evidence>
<dbReference type="PANTHER" id="PTHR10404">
    <property type="entry name" value="N-ACETYLATED-ALPHA-LINKED ACIDIC DIPEPTIDASE"/>
    <property type="match status" value="1"/>
</dbReference>
<dbReference type="InterPro" id="IPR007365">
    <property type="entry name" value="TFR-like_dimer_dom"/>
</dbReference>
<dbReference type="InterPro" id="IPR046450">
    <property type="entry name" value="PA_dom_sf"/>
</dbReference>
<feature type="domain" description="Transferrin receptor-like dimerisation" evidence="5">
    <location>
        <begin position="698"/>
        <end position="824"/>
    </location>
</feature>
<dbReference type="EMBL" id="JAIHNG010000067">
    <property type="protein sequence ID" value="KAI5962705.1"/>
    <property type="molecule type" value="Genomic_DNA"/>
</dbReference>
<sequence>MRQPEYQRLSTDGSSFHDDRLPSNPPDYSESSYGQRYNQDYPHESSSSSSSTSIPMEQFEIEDPSSHETSGLLNRAQAFSKKFATNVNIRIIRPVSRMIDPIYEGYKFLSIQYERSILKVGNPLVVKRLLYVFVMMLLIFGISKYSANTSITSSNMGAFSTGKFYDIDKLADSARHFIDPKSMKENLEYFSSIPHITGSMGDLAFARYIEKYMKNNGLHNVYLNEFQSFTNYPNADGTFLKLADGSFEAKLNEKHSKEMQFLAYNPNSLNTIETVEGTYVYVNYGRPEDFKQLQDKGIDVNGKILLMKYGGNLPEGNKVYFAEKNGAKAVVFVTSKFTLADNVEVDDVIQRENVGLTRMSPGDILTPGWSSEGGFVTRLSWDKSETTPRVPTIPISWRDGETLIKKLNGGCSFDDFASGDGTSAVLQLKVSNTNRPVHPFWNVVGSIEGREQAEKGIIVGSVRDSACYGTMGSNTGTVGFLELVKILTSLQRKYQWVPSRSIYFVSFDATEYNLAGATEWIENRKESLRKEGFLYIDMSDLVSGNELQIKAHPFLRESLQRALSKVNLEEGGKTLQNLFSEEQKQSIGNDFLEEKNYVPFINLVNIPSVEVKFKGKKYPEGSCYDTFENFENWDIDKSMAKHTQLVELLSRVIIDFAESPFIPYNFMQLSKSLSDDVQDLQRFGDFLSKDSNVKPNLHYNNLLRAVDTLKRASLKFTSWHTDWKSVIAASRGSEPPILAMERWAWNDNMVRFNEEFVGRDPQPKRSGYVNELFGVPFMAPESGRDFQWNTFPNIRSEMMDQNFSRAQDHINRLAQIIEQAAEDFLRLG</sequence>
<feature type="region of interest" description="Disordered" evidence="2">
    <location>
        <begin position="1"/>
        <end position="55"/>
    </location>
</feature>
<organism evidence="7 8">
    <name type="scientific">Candida theae</name>
    <dbReference type="NCBI Taxonomy" id="1198502"/>
    <lineage>
        <taxon>Eukaryota</taxon>
        <taxon>Fungi</taxon>
        <taxon>Dikarya</taxon>
        <taxon>Ascomycota</taxon>
        <taxon>Saccharomycotina</taxon>
        <taxon>Pichiomycetes</taxon>
        <taxon>Debaryomycetaceae</taxon>
        <taxon>Candida/Lodderomyces clade</taxon>
        <taxon>Candida</taxon>
    </lineage>
</organism>
<dbReference type="Pfam" id="PF04253">
    <property type="entry name" value="TFR_dimer"/>
    <property type="match status" value="1"/>
</dbReference>
<dbReference type="Gene3D" id="3.40.630.10">
    <property type="entry name" value="Zn peptidases"/>
    <property type="match status" value="1"/>
</dbReference>
<keyword evidence="8" id="KW-1185">Reference proteome</keyword>
<evidence type="ECO:0000256" key="1">
    <source>
        <dbReference type="ARBA" id="ARBA00005634"/>
    </source>
</evidence>
<dbReference type="RefSeq" id="XP_051610016.1">
    <property type="nucleotide sequence ID" value="XM_051750644.1"/>
</dbReference>
<dbReference type="GO" id="GO:0004180">
    <property type="term" value="F:carboxypeptidase activity"/>
    <property type="evidence" value="ECO:0007669"/>
    <property type="project" value="TreeGrafter"/>
</dbReference>
<feature type="transmembrane region" description="Helical" evidence="3">
    <location>
        <begin position="129"/>
        <end position="147"/>
    </location>
</feature>
<keyword evidence="3" id="KW-0812">Transmembrane</keyword>